<evidence type="ECO:0000313" key="7">
    <source>
        <dbReference type="EMBL" id="MSD27911.1"/>
    </source>
</evidence>
<evidence type="ECO:0000313" key="10">
    <source>
        <dbReference type="Proteomes" id="UP000479563"/>
    </source>
</evidence>
<dbReference type="SUPFAM" id="SSF52540">
    <property type="entry name" value="P-loop containing nucleoside triphosphate hydrolases"/>
    <property type="match status" value="1"/>
</dbReference>
<reference evidence="5 8" key="1">
    <citation type="submission" date="2015-09" db="EMBL/GenBank/DDBJ databases">
        <authorList>
            <consortium name="Pathogen Informatics"/>
        </authorList>
    </citation>
    <scope>NUCLEOTIDE SEQUENCE [LARGE SCALE GENOMIC DNA]</scope>
    <source>
        <strain evidence="5 8">2789STDY5608860</strain>
    </source>
</reference>
<dbReference type="GO" id="GO:0005524">
    <property type="term" value="F:ATP binding"/>
    <property type="evidence" value="ECO:0007669"/>
    <property type="project" value="UniProtKB-KW"/>
</dbReference>
<dbReference type="EMBL" id="WKQP01000008">
    <property type="protein sequence ID" value="MSC59887.1"/>
    <property type="molecule type" value="Genomic_DNA"/>
</dbReference>
<organism evidence="5 8">
    <name type="scientific">Agathobacter rectalis</name>
    <dbReference type="NCBI Taxonomy" id="39491"/>
    <lineage>
        <taxon>Bacteria</taxon>
        <taxon>Bacillati</taxon>
        <taxon>Bacillota</taxon>
        <taxon>Clostridia</taxon>
        <taxon>Lachnospirales</taxon>
        <taxon>Lachnospiraceae</taxon>
        <taxon>Agathobacter</taxon>
    </lineage>
</organism>
<sequence>MLKIEHLKKHYDNFSLDCSLELMSGCVTGLIGQNGAGKSTTFKAILGLISTDGGNITILGKDRKDFTAKDKEELGVVLSDSGFSGYLKIKDIIPILQNMYSKFDKSLFIEQVQKFQLPMNKQIKEFSTGMKAKLKVLVAISHNAKLLILDEPTAGLDVIARDELLEMLREFLEKDEERSILISSHISSDLESLCDDLYMIHDGKIILHEDTDVLLSDYALLKVDAEQYSKLDKQFILRSKKETYGYSCLTNQKQYYMENYPKIAIEKGTIDEVITMMIRGTEQ</sequence>
<dbReference type="Proteomes" id="UP000479563">
    <property type="component" value="Unassembled WGS sequence"/>
</dbReference>
<accession>A0A174HAB9</accession>
<protein>
    <submittedName>
        <fullName evidence="6">ATP-binding cassette domain-containing protein</fullName>
    </submittedName>
</protein>
<evidence type="ECO:0000313" key="6">
    <source>
        <dbReference type="EMBL" id="MSC59887.1"/>
    </source>
</evidence>
<name>A0A174HAB9_9FIRM</name>
<dbReference type="PANTHER" id="PTHR42939:SF3">
    <property type="entry name" value="ABC TRANSPORTER ATP-BINDING COMPONENT"/>
    <property type="match status" value="1"/>
</dbReference>
<dbReference type="InterPro" id="IPR003593">
    <property type="entry name" value="AAA+_ATPase"/>
</dbReference>
<dbReference type="CDD" id="cd03230">
    <property type="entry name" value="ABC_DR_subfamily_A"/>
    <property type="match status" value="1"/>
</dbReference>
<keyword evidence="1" id="KW-0813">Transport</keyword>
<evidence type="ECO:0000259" key="4">
    <source>
        <dbReference type="PROSITE" id="PS50893"/>
    </source>
</evidence>
<keyword evidence="3 5" id="KW-0067">ATP-binding</keyword>
<dbReference type="Gene3D" id="3.40.50.300">
    <property type="entry name" value="P-loop containing nucleotide triphosphate hydrolases"/>
    <property type="match status" value="1"/>
</dbReference>
<evidence type="ECO:0000256" key="1">
    <source>
        <dbReference type="ARBA" id="ARBA00022448"/>
    </source>
</evidence>
<dbReference type="GO" id="GO:0016887">
    <property type="term" value="F:ATP hydrolysis activity"/>
    <property type="evidence" value="ECO:0007669"/>
    <property type="project" value="InterPro"/>
</dbReference>
<dbReference type="InterPro" id="IPR003439">
    <property type="entry name" value="ABC_transporter-like_ATP-bd"/>
</dbReference>
<evidence type="ECO:0000256" key="2">
    <source>
        <dbReference type="ARBA" id="ARBA00022741"/>
    </source>
</evidence>
<dbReference type="PANTHER" id="PTHR42939">
    <property type="entry name" value="ABC TRANSPORTER ATP-BINDING PROTEIN ALBC-RELATED"/>
    <property type="match status" value="1"/>
</dbReference>
<evidence type="ECO:0000313" key="5">
    <source>
        <dbReference type="EMBL" id="CUO70070.1"/>
    </source>
</evidence>
<evidence type="ECO:0000256" key="3">
    <source>
        <dbReference type="ARBA" id="ARBA00022840"/>
    </source>
</evidence>
<keyword evidence="2" id="KW-0547">Nucleotide-binding</keyword>
<dbReference type="EMBL" id="CYYW01000036">
    <property type="protein sequence ID" value="CUO70070.1"/>
    <property type="molecule type" value="Genomic_DNA"/>
</dbReference>
<dbReference type="InterPro" id="IPR051782">
    <property type="entry name" value="ABC_Transporter_VariousFunc"/>
</dbReference>
<proteinExistence type="predicted"/>
<dbReference type="Proteomes" id="UP000465607">
    <property type="component" value="Unassembled WGS sequence"/>
</dbReference>
<evidence type="ECO:0000313" key="8">
    <source>
        <dbReference type="Proteomes" id="UP000095384"/>
    </source>
</evidence>
<dbReference type="RefSeq" id="WP_004611556.1">
    <property type="nucleotide sequence ID" value="NZ_CP143947.1"/>
</dbReference>
<dbReference type="EMBL" id="WKQV01000026">
    <property type="protein sequence ID" value="MSD27911.1"/>
    <property type="molecule type" value="Genomic_DNA"/>
</dbReference>
<dbReference type="SMART" id="SM00382">
    <property type="entry name" value="AAA"/>
    <property type="match status" value="1"/>
</dbReference>
<evidence type="ECO:0000313" key="9">
    <source>
        <dbReference type="Proteomes" id="UP000465607"/>
    </source>
</evidence>
<dbReference type="InterPro" id="IPR027417">
    <property type="entry name" value="P-loop_NTPase"/>
</dbReference>
<gene>
    <name evidence="5" type="primary">ybhF_7</name>
    <name evidence="5" type="ORF">ERS852417_02897</name>
    <name evidence="6" type="ORF">GKE07_06655</name>
    <name evidence="7" type="ORF">GKE44_12315</name>
</gene>
<dbReference type="PROSITE" id="PS50893">
    <property type="entry name" value="ABC_TRANSPORTER_2"/>
    <property type="match status" value="1"/>
</dbReference>
<feature type="domain" description="ABC transporter" evidence="4">
    <location>
        <begin position="2"/>
        <end position="227"/>
    </location>
</feature>
<dbReference type="AlphaFoldDB" id="A0A174HAB9"/>
<dbReference type="Proteomes" id="UP000095384">
    <property type="component" value="Unassembled WGS sequence"/>
</dbReference>
<reference evidence="9 10" key="2">
    <citation type="journal article" date="2019" name="Nat. Med.">
        <title>A library of human gut bacterial isolates paired with longitudinal multiomics data enables mechanistic microbiome research.</title>
        <authorList>
            <person name="Poyet M."/>
            <person name="Groussin M."/>
            <person name="Gibbons S.M."/>
            <person name="Avila-Pacheco J."/>
            <person name="Jiang X."/>
            <person name="Kearney S.M."/>
            <person name="Perrotta A.R."/>
            <person name="Berdy B."/>
            <person name="Zhao S."/>
            <person name="Lieberman T.D."/>
            <person name="Swanson P.K."/>
            <person name="Smith M."/>
            <person name="Roesemann S."/>
            <person name="Alexander J.E."/>
            <person name="Rich S.A."/>
            <person name="Livny J."/>
            <person name="Vlamakis H."/>
            <person name="Clish C."/>
            <person name="Bullock K."/>
            <person name="Deik A."/>
            <person name="Scott J."/>
            <person name="Pierce K.A."/>
            <person name="Xavier R.J."/>
            <person name="Alm E.J."/>
        </authorList>
    </citation>
    <scope>NUCLEOTIDE SEQUENCE [LARGE SCALE GENOMIC DNA]</scope>
    <source>
        <strain evidence="6 10">BIOML-A11</strain>
        <strain evidence="7 9">BIOML-A5</strain>
    </source>
</reference>
<dbReference type="Pfam" id="PF00005">
    <property type="entry name" value="ABC_tran"/>
    <property type="match status" value="1"/>
</dbReference>